<gene>
    <name evidence="12" type="ORF">LSTR_LSTR004919</name>
</gene>
<evidence type="ECO:0000256" key="10">
    <source>
        <dbReference type="SAM" id="Phobius"/>
    </source>
</evidence>
<feature type="transmembrane region" description="Helical" evidence="10">
    <location>
        <begin position="81"/>
        <end position="106"/>
    </location>
</feature>
<evidence type="ECO:0000256" key="6">
    <source>
        <dbReference type="ARBA" id="ARBA00023040"/>
    </source>
</evidence>
<keyword evidence="13" id="KW-1185">Reference proteome</keyword>
<dbReference type="InParanoid" id="A0A482XNV0"/>
<sequence length="478" mass="55303">MSETGEQAVDEEELVLLSNCTALLLANPHNYQLANFSGDMLIMSLRQLFSDPKNSELQRNFLDCFLSGKDSPFQLYWWQKCFWICLFVPMLLVAVAGNIIVMWIVLAHRRMRTVTNYLLVNLSLADLLMSLLNCIFNFTYMVNNYWPFGELYCTVNNFVANFTVADSVLTLVAISIDRYLAIVHPLKHRTSKKRAVLMLLSIWLASVILAIPCILYSTTMTKRYKNNYKTICYMKWPDGQYPKSSREYIYNLMFSGFTYVIPVVSMAACYGVIGHHLWGSKSIGERTQRQLQAITAKRKVVRMLVTVVSIFALCWLPYHSYYIFIYHNQSVASKTYVQHLYLAFYWLAMSNAMVNPIIYYWMNKKFRIYFKKAICRCSVCKPVVKTPITTLHNQQNIRFNKILRQGSHSEYITGSRSACLRLSPSTQTSYRVNGRMRECRSRRNPAVAMQLSYICGSAVAVNTTAELNDKMHLDPTHR</sequence>
<dbReference type="CDD" id="cd15390">
    <property type="entry name" value="7tmA_TACR"/>
    <property type="match status" value="1"/>
</dbReference>
<dbReference type="PRINTS" id="PR01012">
    <property type="entry name" value="NRPEPTIDEYR"/>
</dbReference>
<keyword evidence="3" id="KW-1003">Cell membrane</keyword>
<evidence type="ECO:0000313" key="13">
    <source>
        <dbReference type="Proteomes" id="UP000291343"/>
    </source>
</evidence>
<name>A0A482XNV0_LAOST</name>
<dbReference type="Gene3D" id="1.20.1070.10">
    <property type="entry name" value="Rhodopsin 7-helix transmembrane proteins"/>
    <property type="match status" value="1"/>
</dbReference>
<evidence type="ECO:0000313" key="12">
    <source>
        <dbReference type="EMBL" id="RZF47210.1"/>
    </source>
</evidence>
<evidence type="ECO:0000256" key="8">
    <source>
        <dbReference type="ARBA" id="ARBA00023170"/>
    </source>
</evidence>
<organism evidence="12 13">
    <name type="scientific">Laodelphax striatellus</name>
    <name type="common">Small brown planthopper</name>
    <name type="synonym">Delphax striatella</name>
    <dbReference type="NCBI Taxonomy" id="195883"/>
    <lineage>
        <taxon>Eukaryota</taxon>
        <taxon>Metazoa</taxon>
        <taxon>Ecdysozoa</taxon>
        <taxon>Arthropoda</taxon>
        <taxon>Hexapoda</taxon>
        <taxon>Insecta</taxon>
        <taxon>Pterygota</taxon>
        <taxon>Neoptera</taxon>
        <taxon>Paraneoptera</taxon>
        <taxon>Hemiptera</taxon>
        <taxon>Auchenorrhyncha</taxon>
        <taxon>Fulgoroidea</taxon>
        <taxon>Delphacidae</taxon>
        <taxon>Criomorphinae</taxon>
        <taxon>Laodelphax</taxon>
    </lineage>
</organism>
<dbReference type="SMR" id="A0A482XNV0"/>
<dbReference type="PANTHER" id="PTHR46925:SF2">
    <property type="entry name" value="G-PROTEIN COUPLED RECEPTOR TKR-1-RELATED"/>
    <property type="match status" value="1"/>
</dbReference>
<dbReference type="Proteomes" id="UP000291343">
    <property type="component" value="Unassembled WGS sequence"/>
</dbReference>
<keyword evidence="5 10" id="KW-1133">Transmembrane helix</keyword>
<protein>
    <recommendedName>
        <fullName evidence="11">G-protein coupled receptors family 1 profile domain-containing protein</fullName>
    </recommendedName>
</protein>
<evidence type="ECO:0000256" key="5">
    <source>
        <dbReference type="ARBA" id="ARBA00022989"/>
    </source>
</evidence>
<feature type="transmembrane region" description="Helical" evidence="10">
    <location>
        <begin position="257"/>
        <end position="279"/>
    </location>
</feature>
<dbReference type="GO" id="GO:0004983">
    <property type="term" value="F:neuropeptide Y receptor activity"/>
    <property type="evidence" value="ECO:0007669"/>
    <property type="project" value="InterPro"/>
</dbReference>
<dbReference type="FunFam" id="1.20.1070.10:FF:000291">
    <property type="entry name" value="Predicted protein"/>
    <property type="match status" value="1"/>
</dbReference>
<dbReference type="InterPro" id="IPR000611">
    <property type="entry name" value="NPY_rcpt"/>
</dbReference>
<dbReference type="PRINTS" id="PR00237">
    <property type="entry name" value="GPCRRHODOPSN"/>
</dbReference>
<keyword evidence="6" id="KW-0297">G-protein coupled receptor</keyword>
<evidence type="ECO:0000256" key="4">
    <source>
        <dbReference type="ARBA" id="ARBA00022692"/>
    </source>
</evidence>
<dbReference type="PANTHER" id="PTHR46925">
    <property type="entry name" value="G-PROTEIN COUPLED RECEPTOR TKR-1-RELATED"/>
    <property type="match status" value="1"/>
</dbReference>
<evidence type="ECO:0000256" key="3">
    <source>
        <dbReference type="ARBA" id="ARBA00022475"/>
    </source>
</evidence>
<dbReference type="InterPro" id="IPR001681">
    <property type="entry name" value="Neurokn_rcpt"/>
</dbReference>
<dbReference type="Pfam" id="PF00001">
    <property type="entry name" value="7tm_1"/>
    <property type="match status" value="1"/>
</dbReference>
<keyword evidence="8" id="KW-0675">Receptor</keyword>
<dbReference type="SUPFAM" id="SSF81321">
    <property type="entry name" value="Family A G protein-coupled receptor-like"/>
    <property type="match status" value="1"/>
</dbReference>
<dbReference type="InterPro" id="IPR017452">
    <property type="entry name" value="GPCR_Rhodpsn_7TM"/>
</dbReference>
<reference evidence="12 13" key="1">
    <citation type="journal article" date="2017" name="Gigascience">
        <title>Genome sequence of the small brown planthopper, Laodelphax striatellus.</title>
        <authorList>
            <person name="Zhu J."/>
            <person name="Jiang F."/>
            <person name="Wang X."/>
            <person name="Yang P."/>
            <person name="Bao Y."/>
            <person name="Zhao W."/>
            <person name="Wang W."/>
            <person name="Lu H."/>
            <person name="Wang Q."/>
            <person name="Cui N."/>
            <person name="Li J."/>
            <person name="Chen X."/>
            <person name="Luo L."/>
            <person name="Yu J."/>
            <person name="Kang L."/>
            <person name="Cui F."/>
        </authorList>
    </citation>
    <scope>NUCLEOTIDE SEQUENCE [LARGE SCALE GENOMIC DNA]</scope>
    <source>
        <strain evidence="12">Lst14</strain>
    </source>
</reference>
<dbReference type="STRING" id="195883.A0A482XNV0"/>
<feature type="transmembrane region" description="Helical" evidence="10">
    <location>
        <begin position="196"/>
        <end position="217"/>
    </location>
</feature>
<evidence type="ECO:0000259" key="11">
    <source>
        <dbReference type="PROSITE" id="PS50262"/>
    </source>
</evidence>
<dbReference type="EMBL" id="QKKF02004629">
    <property type="protein sequence ID" value="RZF47210.1"/>
    <property type="molecule type" value="Genomic_DNA"/>
</dbReference>
<accession>A0A482XNV0</accession>
<keyword evidence="4 10" id="KW-0812">Transmembrane</keyword>
<dbReference type="SMART" id="SM01381">
    <property type="entry name" value="7TM_GPCR_Srsx"/>
    <property type="match status" value="1"/>
</dbReference>
<dbReference type="PROSITE" id="PS50262">
    <property type="entry name" value="G_PROTEIN_RECEP_F1_2"/>
    <property type="match status" value="1"/>
</dbReference>
<dbReference type="AlphaFoldDB" id="A0A482XNV0"/>
<comment type="subcellular location">
    <subcellularLocation>
        <location evidence="1">Cell membrane</location>
        <topology evidence="1">Multi-pass membrane protein</topology>
    </subcellularLocation>
</comment>
<feature type="domain" description="G-protein coupled receptors family 1 profile" evidence="11">
    <location>
        <begin position="97"/>
        <end position="359"/>
    </location>
</feature>
<feature type="transmembrane region" description="Helical" evidence="10">
    <location>
        <begin position="338"/>
        <end position="362"/>
    </location>
</feature>
<keyword evidence="7 10" id="KW-0472">Membrane</keyword>
<comment type="similarity">
    <text evidence="2">Belongs to the G-protein coupled receptor 1 family.</text>
</comment>
<evidence type="ECO:0000256" key="2">
    <source>
        <dbReference type="ARBA" id="ARBA00010663"/>
    </source>
</evidence>
<evidence type="ECO:0000256" key="9">
    <source>
        <dbReference type="ARBA" id="ARBA00023224"/>
    </source>
</evidence>
<comment type="caution">
    <text evidence="12">The sequence shown here is derived from an EMBL/GenBank/DDBJ whole genome shotgun (WGS) entry which is preliminary data.</text>
</comment>
<evidence type="ECO:0000256" key="1">
    <source>
        <dbReference type="ARBA" id="ARBA00004651"/>
    </source>
</evidence>
<feature type="transmembrane region" description="Helical" evidence="10">
    <location>
        <begin position="158"/>
        <end position="176"/>
    </location>
</feature>
<dbReference type="GO" id="GO:0005886">
    <property type="term" value="C:plasma membrane"/>
    <property type="evidence" value="ECO:0007669"/>
    <property type="project" value="UniProtKB-SubCell"/>
</dbReference>
<dbReference type="OrthoDB" id="5981855at2759"/>
<feature type="transmembrane region" description="Helical" evidence="10">
    <location>
        <begin position="300"/>
        <end position="318"/>
    </location>
</feature>
<evidence type="ECO:0000256" key="7">
    <source>
        <dbReference type="ARBA" id="ARBA00023136"/>
    </source>
</evidence>
<proteinExistence type="inferred from homology"/>
<dbReference type="GO" id="GO:0004995">
    <property type="term" value="F:tachykinin receptor activity"/>
    <property type="evidence" value="ECO:0007669"/>
    <property type="project" value="InterPro"/>
</dbReference>
<keyword evidence="9" id="KW-0807">Transducer</keyword>
<dbReference type="InterPro" id="IPR000276">
    <property type="entry name" value="GPCR_Rhodpsn"/>
</dbReference>
<feature type="transmembrane region" description="Helical" evidence="10">
    <location>
        <begin position="118"/>
        <end position="138"/>
    </location>
</feature>